<proteinExistence type="predicted"/>
<sequence>MTGWAPDVSALSVGGIALLVFSVVWGVRTDPQKPFAWGMYSGSAKGFLYSTVENRTIPLPLEKFHVSPDGHFLDPVELRRALCVPSPVPAFDGVIIGSKGNWRVAYDPESRRLRVAQIAHGAEIPALTCVLRKVE</sequence>
<accession>A0A9W6P6C6</accession>
<dbReference type="Proteomes" id="UP001165092">
    <property type="component" value="Unassembled WGS sequence"/>
</dbReference>
<organism evidence="1 2">
    <name type="scientific">Nocardiopsis ansamitocini</name>
    <dbReference type="NCBI Taxonomy" id="1670832"/>
    <lineage>
        <taxon>Bacteria</taxon>
        <taxon>Bacillati</taxon>
        <taxon>Actinomycetota</taxon>
        <taxon>Actinomycetes</taxon>
        <taxon>Streptosporangiales</taxon>
        <taxon>Nocardiopsidaceae</taxon>
        <taxon>Nocardiopsis</taxon>
    </lineage>
</organism>
<evidence type="ECO:0000313" key="2">
    <source>
        <dbReference type="Proteomes" id="UP001165092"/>
    </source>
</evidence>
<reference evidence="1" key="1">
    <citation type="submission" date="2023-02" db="EMBL/GenBank/DDBJ databases">
        <title>Nocardiopsis ansamitocini NBRC 112285.</title>
        <authorList>
            <person name="Ichikawa N."/>
            <person name="Sato H."/>
            <person name="Tonouchi N."/>
        </authorList>
    </citation>
    <scope>NUCLEOTIDE SEQUENCE</scope>
    <source>
        <strain evidence="1">NBRC 112285</strain>
    </source>
</reference>
<evidence type="ECO:0000313" key="1">
    <source>
        <dbReference type="EMBL" id="GLU47871.1"/>
    </source>
</evidence>
<name>A0A9W6P6C6_9ACTN</name>
<keyword evidence="2" id="KW-1185">Reference proteome</keyword>
<comment type="caution">
    <text evidence="1">The sequence shown here is derived from an EMBL/GenBank/DDBJ whole genome shotgun (WGS) entry which is preliminary data.</text>
</comment>
<protein>
    <submittedName>
        <fullName evidence="1">Uncharacterized protein</fullName>
    </submittedName>
</protein>
<gene>
    <name evidence="1" type="ORF">Nans01_22220</name>
</gene>
<dbReference type="EMBL" id="BSQG01000003">
    <property type="protein sequence ID" value="GLU47871.1"/>
    <property type="molecule type" value="Genomic_DNA"/>
</dbReference>
<dbReference type="AlphaFoldDB" id="A0A9W6P6C6"/>